<evidence type="ECO:0000259" key="5">
    <source>
        <dbReference type="PROSITE" id="PS50966"/>
    </source>
</evidence>
<protein>
    <recommendedName>
        <fullName evidence="5">SWIM-type domain-containing protein</fullName>
    </recommendedName>
</protein>
<keyword evidence="3" id="KW-0862">Zinc</keyword>
<dbReference type="PROSITE" id="PS50966">
    <property type="entry name" value="ZF_SWIM"/>
    <property type="match status" value="1"/>
</dbReference>
<name>A0A445DIA9_ARAHY</name>
<evidence type="ECO:0000256" key="4">
    <source>
        <dbReference type="PROSITE-ProRule" id="PRU00325"/>
    </source>
</evidence>
<dbReference type="InterPro" id="IPR006564">
    <property type="entry name" value="Znf_PMZ"/>
</dbReference>
<comment type="caution">
    <text evidence="6">The sequence shown here is derived from an EMBL/GenBank/DDBJ whole genome shotgun (WGS) entry which is preliminary data.</text>
</comment>
<proteinExistence type="predicted"/>
<dbReference type="InterPro" id="IPR007527">
    <property type="entry name" value="Znf_SWIM"/>
</dbReference>
<accession>A0A445DIA9</accession>
<evidence type="ECO:0000313" key="6">
    <source>
        <dbReference type="EMBL" id="RYR62931.1"/>
    </source>
</evidence>
<sequence length="299" mass="34031">MLRVTHCDRMASVFSVEKMEPVDCWSHTLYRVCLTKRTCDCGLFQSLHYPCRHALVACAAMNIEWDHFVDPVYTMASVFKVYEREFSPIPDEKMWPPWYGACLKPDSAMRRKALGRSVSTRIRNEMDAIERAEKGCGLCRGEGHTRLNNGWMFNSLSLQIVILMLRFTSPSPATRLLCCTSTLSATSSRRSASFNDAALTSPPHPEQCATHQVSVQVSLSSARRWSLYPSRSPSSLLEAPRAISRSPSSLLDGRRSIPPGPGYRRPAVQPWRFQADDLRLESMFDWLHMFDFQDNFLIV</sequence>
<feature type="domain" description="SWIM-type" evidence="5">
    <location>
        <begin position="30"/>
        <end position="62"/>
    </location>
</feature>
<reference evidence="6 7" key="1">
    <citation type="submission" date="2019-01" db="EMBL/GenBank/DDBJ databases">
        <title>Sequencing of cultivated peanut Arachis hypogaea provides insights into genome evolution and oil improvement.</title>
        <authorList>
            <person name="Chen X."/>
        </authorList>
    </citation>
    <scope>NUCLEOTIDE SEQUENCE [LARGE SCALE GENOMIC DNA]</scope>
    <source>
        <strain evidence="7">cv. Fuhuasheng</strain>
        <tissue evidence="6">Leaves</tissue>
    </source>
</reference>
<gene>
    <name evidence="6" type="ORF">Ahy_A04g020690</name>
</gene>
<evidence type="ECO:0000313" key="7">
    <source>
        <dbReference type="Proteomes" id="UP000289738"/>
    </source>
</evidence>
<dbReference type="SMART" id="SM00575">
    <property type="entry name" value="ZnF_PMZ"/>
    <property type="match status" value="1"/>
</dbReference>
<keyword evidence="7" id="KW-1185">Reference proteome</keyword>
<keyword evidence="2 4" id="KW-0863">Zinc-finger</keyword>
<dbReference type="GO" id="GO:0008270">
    <property type="term" value="F:zinc ion binding"/>
    <property type="evidence" value="ECO:0007669"/>
    <property type="project" value="UniProtKB-KW"/>
</dbReference>
<evidence type="ECO:0000256" key="1">
    <source>
        <dbReference type="ARBA" id="ARBA00022723"/>
    </source>
</evidence>
<keyword evidence="1" id="KW-0479">Metal-binding</keyword>
<dbReference type="EMBL" id="SDMP01000004">
    <property type="protein sequence ID" value="RYR62931.1"/>
    <property type="molecule type" value="Genomic_DNA"/>
</dbReference>
<evidence type="ECO:0000256" key="2">
    <source>
        <dbReference type="ARBA" id="ARBA00022771"/>
    </source>
</evidence>
<dbReference type="Pfam" id="PF04434">
    <property type="entry name" value="SWIM"/>
    <property type="match status" value="1"/>
</dbReference>
<dbReference type="AlphaFoldDB" id="A0A445DIA9"/>
<evidence type="ECO:0000256" key="3">
    <source>
        <dbReference type="ARBA" id="ARBA00022833"/>
    </source>
</evidence>
<organism evidence="6 7">
    <name type="scientific">Arachis hypogaea</name>
    <name type="common">Peanut</name>
    <dbReference type="NCBI Taxonomy" id="3818"/>
    <lineage>
        <taxon>Eukaryota</taxon>
        <taxon>Viridiplantae</taxon>
        <taxon>Streptophyta</taxon>
        <taxon>Embryophyta</taxon>
        <taxon>Tracheophyta</taxon>
        <taxon>Spermatophyta</taxon>
        <taxon>Magnoliopsida</taxon>
        <taxon>eudicotyledons</taxon>
        <taxon>Gunneridae</taxon>
        <taxon>Pentapetalae</taxon>
        <taxon>rosids</taxon>
        <taxon>fabids</taxon>
        <taxon>Fabales</taxon>
        <taxon>Fabaceae</taxon>
        <taxon>Papilionoideae</taxon>
        <taxon>50 kb inversion clade</taxon>
        <taxon>dalbergioids sensu lato</taxon>
        <taxon>Dalbergieae</taxon>
        <taxon>Pterocarpus clade</taxon>
        <taxon>Arachis</taxon>
    </lineage>
</organism>
<dbReference type="Proteomes" id="UP000289738">
    <property type="component" value="Chromosome A04"/>
</dbReference>